<feature type="transmembrane region" description="Helical" evidence="6">
    <location>
        <begin position="315"/>
        <end position="342"/>
    </location>
</feature>
<gene>
    <name evidence="8" type="ORF">K505DRAFT_240717</name>
</gene>
<comment type="subcellular location">
    <subcellularLocation>
        <location evidence="1">Membrane</location>
        <topology evidence="1">Multi-pass membrane protein</topology>
    </subcellularLocation>
</comment>
<evidence type="ECO:0000259" key="7">
    <source>
        <dbReference type="Pfam" id="PF00324"/>
    </source>
</evidence>
<dbReference type="Gene3D" id="1.20.1740.10">
    <property type="entry name" value="Amino acid/polyamine transporter I"/>
    <property type="match status" value="1"/>
</dbReference>
<feature type="transmembrane region" description="Helical" evidence="6">
    <location>
        <begin position="237"/>
        <end position="257"/>
    </location>
</feature>
<keyword evidence="4 6" id="KW-1133">Transmembrane helix</keyword>
<feature type="transmembrane region" description="Helical" evidence="6">
    <location>
        <begin position="47"/>
        <end position="69"/>
    </location>
</feature>
<feature type="transmembrane region" description="Helical" evidence="6">
    <location>
        <begin position="277"/>
        <end position="295"/>
    </location>
</feature>
<accession>A0A6A6XG16</accession>
<keyword evidence="5 6" id="KW-0472">Membrane</keyword>
<sequence>MAPYDKNSNEKFQQPDLHAVESHIIGDAQLLEQAGTKRNIKSRHAQMIAIGGSIGTGLFVGSGQALAIGGPGFLFLSYCLMSFLVYGVVTGVIEIATYLPISGSSMNFYCSRYVSPSLGFALGWLYFYSFGIILAYELTAAGIIINSWPNNVHIAVWITVLLVVIVALNFSPVGVYAETEFWFASLKIIMITGLLLLAFILMLGGGSSHDRLGFRHWKNPGATKEHLIGGSAGRFTAFLYCWVFSGFSFYFSPELIVVTGGEMRNPRKNLPIASRRFFYRLVFFYLLGSLAIGAICNSNAEGLTSGAGNANASPFVIAIRNAGISVLPSIVNAGILTSAWSAGNSFLYMSSRSLYSLAVSGQAPKIFTRCNRHGLPIYAVMASSCFTLLAYLSVGSQSGVAFNWFINLTNTAGYTSWIVCSVILIRFRKACIAQGVIVPYRSKIQPYGAWICVFVFTFLLLANGFTVFYPGQFTVSGFLTTYLGIPIFVVLWLGHKFTVGRQTPWMLSPTDVDLTSGVREVAADAEMWIRLEMERKGNRGTNSKWWRVVSAIWE</sequence>
<reference evidence="8" key="1">
    <citation type="journal article" date="2020" name="Stud. Mycol.">
        <title>101 Dothideomycetes genomes: a test case for predicting lifestyles and emergence of pathogens.</title>
        <authorList>
            <person name="Haridas S."/>
            <person name="Albert R."/>
            <person name="Binder M."/>
            <person name="Bloem J."/>
            <person name="Labutti K."/>
            <person name="Salamov A."/>
            <person name="Andreopoulos B."/>
            <person name="Baker S."/>
            <person name="Barry K."/>
            <person name="Bills G."/>
            <person name="Bluhm B."/>
            <person name="Cannon C."/>
            <person name="Castanera R."/>
            <person name="Culley D."/>
            <person name="Daum C."/>
            <person name="Ezra D."/>
            <person name="Gonzalez J."/>
            <person name="Henrissat B."/>
            <person name="Kuo A."/>
            <person name="Liang C."/>
            <person name="Lipzen A."/>
            <person name="Lutzoni F."/>
            <person name="Magnuson J."/>
            <person name="Mondo S."/>
            <person name="Nolan M."/>
            <person name="Ohm R."/>
            <person name="Pangilinan J."/>
            <person name="Park H.-J."/>
            <person name="Ramirez L."/>
            <person name="Alfaro M."/>
            <person name="Sun H."/>
            <person name="Tritt A."/>
            <person name="Yoshinaga Y."/>
            <person name="Zwiers L.-H."/>
            <person name="Turgeon B."/>
            <person name="Goodwin S."/>
            <person name="Spatafora J."/>
            <person name="Crous P."/>
            <person name="Grigoriev I."/>
        </authorList>
    </citation>
    <scope>NUCLEOTIDE SEQUENCE</scope>
    <source>
        <strain evidence="8">CBS 109.77</strain>
    </source>
</reference>
<organism evidence="8 9">
    <name type="scientific">Melanomma pulvis-pyrius CBS 109.77</name>
    <dbReference type="NCBI Taxonomy" id="1314802"/>
    <lineage>
        <taxon>Eukaryota</taxon>
        <taxon>Fungi</taxon>
        <taxon>Dikarya</taxon>
        <taxon>Ascomycota</taxon>
        <taxon>Pezizomycotina</taxon>
        <taxon>Dothideomycetes</taxon>
        <taxon>Pleosporomycetidae</taxon>
        <taxon>Pleosporales</taxon>
        <taxon>Melanommataceae</taxon>
        <taxon>Melanomma</taxon>
    </lineage>
</organism>
<dbReference type="Pfam" id="PF00324">
    <property type="entry name" value="AA_permease"/>
    <property type="match status" value="1"/>
</dbReference>
<evidence type="ECO:0000256" key="4">
    <source>
        <dbReference type="ARBA" id="ARBA00022989"/>
    </source>
</evidence>
<dbReference type="OrthoDB" id="3900342at2759"/>
<dbReference type="GO" id="GO:0016020">
    <property type="term" value="C:membrane"/>
    <property type="evidence" value="ECO:0007669"/>
    <property type="project" value="UniProtKB-SubCell"/>
</dbReference>
<evidence type="ECO:0000313" key="8">
    <source>
        <dbReference type="EMBL" id="KAF2795084.1"/>
    </source>
</evidence>
<proteinExistence type="predicted"/>
<feature type="transmembrane region" description="Helical" evidence="6">
    <location>
        <begin position="120"/>
        <end position="148"/>
    </location>
</feature>
<dbReference type="InterPro" id="IPR004841">
    <property type="entry name" value="AA-permease/SLC12A_dom"/>
</dbReference>
<evidence type="ECO:0000256" key="5">
    <source>
        <dbReference type="ARBA" id="ARBA00023136"/>
    </source>
</evidence>
<name>A0A6A6XG16_9PLEO</name>
<feature type="transmembrane region" description="Helical" evidence="6">
    <location>
        <begin position="75"/>
        <end position="99"/>
    </location>
</feature>
<dbReference type="InterPro" id="IPR050524">
    <property type="entry name" value="APC_YAT"/>
</dbReference>
<feature type="transmembrane region" description="Helical" evidence="6">
    <location>
        <begin position="375"/>
        <end position="392"/>
    </location>
</feature>
<feature type="transmembrane region" description="Helical" evidence="6">
    <location>
        <begin position="475"/>
        <end position="494"/>
    </location>
</feature>
<keyword evidence="9" id="KW-1185">Reference proteome</keyword>
<feature type="transmembrane region" description="Helical" evidence="6">
    <location>
        <begin position="188"/>
        <end position="207"/>
    </location>
</feature>
<feature type="transmembrane region" description="Helical" evidence="6">
    <location>
        <begin position="154"/>
        <end position="176"/>
    </location>
</feature>
<feature type="transmembrane region" description="Helical" evidence="6">
    <location>
        <begin position="404"/>
        <end position="427"/>
    </location>
</feature>
<evidence type="ECO:0000313" key="9">
    <source>
        <dbReference type="Proteomes" id="UP000799757"/>
    </source>
</evidence>
<dbReference type="AlphaFoldDB" id="A0A6A6XG16"/>
<dbReference type="FunFam" id="1.20.1740.10:FF:000001">
    <property type="entry name" value="Amino acid permease"/>
    <property type="match status" value="1"/>
</dbReference>
<evidence type="ECO:0000256" key="2">
    <source>
        <dbReference type="ARBA" id="ARBA00022448"/>
    </source>
</evidence>
<dbReference type="PIRSF" id="PIRSF006060">
    <property type="entry name" value="AA_transporter"/>
    <property type="match status" value="1"/>
</dbReference>
<keyword evidence="3 6" id="KW-0812">Transmembrane</keyword>
<feature type="transmembrane region" description="Helical" evidence="6">
    <location>
        <begin position="447"/>
        <end position="469"/>
    </location>
</feature>
<dbReference type="Proteomes" id="UP000799757">
    <property type="component" value="Unassembled WGS sequence"/>
</dbReference>
<feature type="domain" description="Amino acid permease/ SLC12A" evidence="7">
    <location>
        <begin position="44"/>
        <end position="506"/>
    </location>
</feature>
<dbReference type="PANTHER" id="PTHR43341:SF38">
    <property type="entry name" value="PROLINE TRANSPORTER (EUROFUNG)"/>
    <property type="match status" value="1"/>
</dbReference>
<evidence type="ECO:0000256" key="1">
    <source>
        <dbReference type="ARBA" id="ARBA00004141"/>
    </source>
</evidence>
<evidence type="ECO:0000256" key="3">
    <source>
        <dbReference type="ARBA" id="ARBA00022692"/>
    </source>
</evidence>
<dbReference type="GO" id="GO:0015171">
    <property type="term" value="F:amino acid transmembrane transporter activity"/>
    <property type="evidence" value="ECO:0007669"/>
    <property type="project" value="TreeGrafter"/>
</dbReference>
<keyword evidence="2" id="KW-0813">Transport</keyword>
<evidence type="ECO:0000256" key="6">
    <source>
        <dbReference type="SAM" id="Phobius"/>
    </source>
</evidence>
<dbReference type="PANTHER" id="PTHR43341">
    <property type="entry name" value="AMINO ACID PERMEASE"/>
    <property type="match status" value="1"/>
</dbReference>
<dbReference type="EMBL" id="MU001870">
    <property type="protein sequence ID" value="KAF2795084.1"/>
    <property type="molecule type" value="Genomic_DNA"/>
</dbReference>
<protein>
    <submittedName>
        <fullName evidence="8">Proline permease PrnB</fullName>
    </submittedName>
</protein>